<dbReference type="EMBL" id="VSSQ01000063">
    <property type="protein sequence ID" value="MPL72092.1"/>
    <property type="molecule type" value="Genomic_DNA"/>
</dbReference>
<name>A0A644U0X5_9ZZZZ</name>
<proteinExistence type="predicted"/>
<protein>
    <recommendedName>
        <fullName evidence="3">Methyltransferase type 11 domain-containing protein</fullName>
    </recommendedName>
</protein>
<gene>
    <name evidence="1" type="ORF">SDC9_03801</name>
    <name evidence="2" type="ORF">SDC9_17872</name>
</gene>
<dbReference type="EMBL" id="VSSQ01000006">
    <property type="protein sequence ID" value="MPL58270.1"/>
    <property type="molecule type" value="Genomic_DNA"/>
</dbReference>
<comment type="caution">
    <text evidence="2">The sequence shown here is derived from an EMBL/GenBank/DDBJ whole genome shotgun (WGS) entry which is preliminary data.</text>
</comment>
<evidence type="ECO:0000313" key="1">
    <source>
        <dbReference type="EMBL" id="MPL58270.1"/>
    </source>
</evidence>
<evidence type="ECO:0000313" key="2">
    <source>
        <dbReference type="EMBL" id="MPL72092.1"/>
    </source>
</evidence>
<dbReference type="AlphaFoldDB" id="A0A644U0X5"/>
<dbReference type="Gene3D" id="3.40.50.150">
    <property type="entry name" value="Vaccinia Virus protein VP39"/>
    <property type="match status" value="1"/>
</dbReference>
<sequence length="208" mass="24113">MRNPWESLDLNIYEKHMNLKNVAQIPLLNNIMKSQFSYIDIDSVAIFGVAGGNGLEHVNNNLNKIYCIDINIEYLDAIKKRYSHLNNLIFENLDLNDSSIDLKEADLVIANLIIEYIGLNSFLTQIKKIRPIYVSCVIQNNTKNIKNSFVSDSIYSDSLKEISKLGFFINKAELINKMNKIDYKCILNEKYDLPYNKAFIRFDFKKVI</sequence>
<organism evidence="2">
    <name type="scientific">bioreactor metagenome</name>
    <dbReference type="NCBI Taxonomy" id="1076179"/>
    <lineage>
        <taxon>unclassified sequences</taxon>
        <taxon>metagenomes</taxon>
        <taxon>ecological metagenomes</taxon>
    </lineage>
</organism>
<dbReference type="InterPro" id="IPR029063">
    <property type="entry name" value="SAM-dependent_MTases_sf"/>
</dbReference>
<accession>A0A644U0X5</accession>
<reference evidence="2" key="1">
    <citation type="submission" date="2019-08" db="EMBL/GenBank/DDBJ databases">
        <authorList>
            <person name="Kucharzyk K."/>
            <person name="Murdoch R.W."/>
            <person name="Higgins S."/>
            <person name="Loffler F."/>
        </authorList>
    </citation>
    <scope>NUCLEOTIDE SEQUENCE</scope>
</reference>
<dbReference type="SUPFAM" id="SSF53335">
    <property type="entry name" value="S-adenosyl-L-methionine-dependent methyltransferases"/>
    <property type="match status" value="1"/>
</dbReference>
<evidence type="ECO:0008006" key="3">
    <source>
        <dbReference type="Google" id="ProtNLM"/>
    </source>
</evidence>